<reference evidence="3 4" key="1">
    <citation type="submission" date="2018-08" db="EMBL/GenBank/DDBJ databases">
        <title>Genomic Encyclopedia of Type Strains, Phase III (KMG-III): the genomes of soil and plant-associated and newly described type strains.</title>
        <authorList>
            <person name="Whitman W."/>
        </authorList>
    </citation>
    <scope>NUCLEOTIDE SEQUENCE [LARGE SCALE GENOMIC DNA]</scope>
    <source>
        <strain evidence="3 4">325-5</strain>
    </source>
</reference>
<evidence type="ECO:0000256" key="1">
    <source>
        <dbReference type="SAM" id="Coils"/>
    </source>
</evidence>
<keyword evidence="1" id="KW-0175">Coiled coil</keyword>
<dbReference type="AlphaFoldDB" id="A0A3D9RQE8"/>
<dbReference type="EMBL" id="QTTQ01000010">
    <property type="protein sequence ID" value="REE82017.1"/>
    <property type="molecule type" value="Genomic_DNA"/>
</dbReference>
<keyword evidence="4" id="KW-1185">Reference proteome</keyword>
<feature type="coiled-coil region" evidence="1">
    <location>
        <begin position="106"/>
        <end position="140"/>
    </location>
</feature>
<keyword evidence="2" id="KW-1133">Transmembrane helix</keyword>
<gene>
    <name evidence="3" type="ORF">BX611_1560</name>
</gene>
<name>A0A3D9RQE8_9FLAO</name>
<proteinExistence type="predicted"/>
<dbReference type="RefSeq" id="WP_115879812.1">
    <property type="nucleotide sequence ID" value="NZ_QTTQ01000010.1"/>
</dbReference>
<dbReference type="Proteomes" id="UP000256429">
    <property type="component" value="Unassembled WGS sequence"/>
</dbReference>
<feature type="transmembrane region" description="Helical" evidence="2">
    <location>
        <begin position="47"/>
        <end position="66"/>
    </location>
</feature>
<comment type="caution">
    <text evidence="3">The sequence shown here is derived from an EMBL/GenBank/DDBJ whole genome shotgun (WGS) entry which is preliminary data.</text>
</comment>
<organism evidence="3 4">
    <name type="scientific">Lutibacter oceani</name>
    <dbReference type="NCBI Taxonomy" id="1853311"/>
    <lineage>
        <taxon>Bacteria</taxon>
        <taxon>Pseudomonadati</taxon>
        <taxon>Bacteroidota</taxon>
        <taxon>Flavobacteriia</taxon>
        <taxon>Flavobacteriales</taxon>
        <taxon>Flavobacteriaceae</taxon>
        <taxon>Lutibacter</taxon>
    </lineage>
</organism>
<sequence length="180" mass="20772">MKDNLDKIFKNLEGSFDIEEPTIGHFNRFEAKLNKTVAAPPKKGTNLFTFIAIAASIVLFFGIWIGSSFSNSGMELAAISPEMQETESYFVTVIEKELQIIEKERNPETEQLIKDALNQIKKLEKEYQVLTLELKESTEDQRIIYAMISNFQQRVDVLQSLLIQIEDFKELKTQNNEKFI</sequence>
<keyword evidence="2" id="KW-0472">Membrane</keyword>
<keyword evidence="2" id="KW-0812">Transmembrane</keyword>
<evidence type="ECO:0000313" key="3">
    <source>
        <dbReference type="EMBL" id="REE82017.1"/>
    </source>
</evidence>
<accession>A0A3D9RQE8</accession>
<dbReference type="OrthoDB" id="1143801at2"/>
<protein>
    <submittedName>
        <fullName evidence="3">Uncharacterized protein</fullName>
    </submittedName>
</protein>
<evidence type="ECO:0000313" key="4">
    <source>
        <dbReference type="Proteomes" id="UP000256429"/>
    </source>
</evidence>
<evidence type="ECO:0000256" key="2">
    <source>
        <dbReference type="SAM" id="Phobius"/>
    </source>
</evidence>